<sequence>MTTFPKLIETLINLNGIGVRAINHLLTDQKFWPFMDDVAVRCKSLKSERASRGDTCKYSQIRVRPDPFVAAMLMFYPEFAKKKNMVEYTLEETNPSDQISDRSSLKAKIIGERKITDDYDDEQTTQSYTGKYSEFFQDPYKHLLLKKIKRKLFETTILSLLHQYLSE</sequence>
<reference evidence="1" key="2">
    <citation type="submission" date="2011-02" db="EMBL/GenBank/DDBJ databases">
        <authorList>
            <person name="MacLean D."/>
        </authorList>
    </citation>
    <scope>NUCLEOTIDE SEQUENCE</scope>
</reference>
<dbReference type="EMBL" id="FR824379">
    <property type="protein sequence ID" value="CCA25937.1"/>
    <property type="molecule type" value="Genomic_DNA"/>
</dbReference>
<dbReference type="HOGENOM" id="CLU_1597474_0_0_1"/>
<gene>
    <name evidence="1" type="primary">AlNc14C334G10713</name>
    <name evidence="1" type="ORF">ALNC14_120810</name>
</gene>
<name>F0WWV2_9STRA</name>
<dbReference type="AlphaFoldDB" id="F0WWV2"/>
<organism evidence="1">
    <name type="scientific">Albugo laibachii Nc14</name>
    <dbReference type="NCBI Taxonomy" id="890382"/>
    <lineage>
        <taxon>Eukaryota</taxon>
        <taxon>Sar</taxon>
        <taxon>Stramenopiles</taxon>
        <taxon>Oomycota</taxon>
        <taxon>Peronosporomycetes</taxon>
        <taxon>Albuginales</taxon>
        <taxon>Albuginaceae</taxon>
        <taxon>Albugo</taxon>
    </lineage>
</organism>
<proteinExistence type="predicted"/>
<protein>
    <submittedName>
        <fullName evidence="1">AlNc14C334G10713 protein</fullName>
    </submittedName>
</protein>
<evidence type="ECO:0000313" key="1">
    <source>
        <dbReference type="EMBL" id="CCA25937.1"/>
    </source>
</evidence>
<reference evidence="1" key="1">
    <citation type="journal article" date="2011" name="PLoS Biol.">
        <title>Gene gain and loss during evolution of obligate parasitism in the white rust pathogen of Arabidopsis thaliana.</title>
        <authorList>
            <person name="Kemen E."/>
            <person name="Gardiner A."/>
            <person name="Schultz-Larsen T."/>
            <person name="Kemen A.C."/>
            <person name="Balmuth A.L."/>
            <person name="Robert-Seilaniantz A."/>
            <person name="Bailey K."/>
            <person name="Holub E."/>
            <person name="Studholme D.J."/>
            <person name="Maclean D."/>
            <person name="Jones J.D."/>
        </authorList>
    </citation>
    <scope>NUCLEOTIDE SEQUENCE</scope>
</reference>
<accession>F0WWV2</accession>